<feature type="region of interest" description="Disordered" evidence="1">
    <location>
        <begin position="1"/>
        <end position="36"/>
    </location>
</feature>
<feature type="region of interest" description="Disordered" evidence="1">
    <location>
        <begin position="62"/>
        <end position="88"/>
    </location>
</feature>
<dbReference type="EMBL" id="CAJPEV010000036">
    <property type="protein sequence ID" value="CAG0879273.1"/>
    <property type="molecule type" value="Genomic_DNA"/>
</dbReference>
<evidence type="ECO:0000313" key="3">
    <source>
        <dbReference type="Proteomes" id="UP000677054"/>
    </source>
</evidence>
<accession>A0A7R8ZZQ5</accession>
<dbReference type="AlphaFoldDB" id="A0A7R8ZZQ5"/>
<reference evidence="2" key="1">
    <citation type="submission" date="2020-11" db="EMBL/GenBank/DDBJ databases">
        <authorList>
            <person name="Tran Van P."/>
        </authorList>
    </citation>
    <scope>NUCLEOTIDE SEQUENCE</scope>
</reference>
<dbReference type="Proteomes" id="UP000677054">
    <property type="component" value="Unassembled WGS sequence"/>
</dbReference>
<sequence length="156" mass="17756">MLEERKKGGASEVWRAQSVDALHPLPGQRNIKKARSHSYIASGAKVSSKYQHVESKVKKYIEEMKRTEPTKQKQDEYGQRGSAMANAPPKAARTEFLCHIHSKEDLGRGQWPDVFRWGIYPSGNMHNRVLEELRASCELGSAIRRHSVDLLESLRC</sequence>
<dbReference type="EMBL" id="LR899553">
    <property type="protein sequence ID" value="CAD7240502.1"/>
    <property type="molecule type" value="Genomic_DNA"/>
</dbReference>
<evidence type="ECO:0000256" key="1">
    <source>
        <dbReference type="SAM" id="MobiDB-lite"/>
    </source>
</evidence>
<evidence type="ECO:0000313" key="2">
    <source>
        <dbReference type="EMBL" id="CAD7240502.1"/>
    </source>
</evidence>
<name>A0A7R8ZZQ5_9CRUS</name>
<organism evidence="2">
    <name type="scientific">Darwinula stevensoni</name>
    <dbReference type="NCBI Taxonomy" id="69355"/>
    <lineage>
        <taxon>Eukaryota</taxon>
        <taxon>Metazoa</taxon>
        <taxon>Ecdysozoa</taxon>
        <taxon>Arthropoda</taxon>
        <taxon>Crustacea</taxon>
        <taxon>Oligostraca</taxon>
        <taxon>Ostracoda</taxon>
        <taxon>Podocopa</taxon>
        <taxon>Podocopida</taxon>
        <taxon>Darwinulocopina</taxon>
        <taxon>Darwinuloidea</taxon>
        <taxon>Darwinulidae</taxon>
        <taxon>Darwinula</taxon>
    </lineage>
</organism>
<feature type="compositionally biased region" description="Basic and acidic residues" evidence="1">
    <location>
        <begin position="62"/>
        <end position="78"/>
    </location>
</feature>
<gene>
    <name evidence="2" type="ORF">DSTB1V02_LOCUS523</name>
</gene>
<keyword evidence="3" id="KW-1185">Reference proteome</keyword>
<proteinExistence type="predicted"/>
<protein>
    <submittedName>
        <fullName evidence="2">Uncharacterized protein</fullName>
    </submittedName>
</protein>